<dbReference type="NCBIfam" id="TIGR03344">
    <property type="entry name" value="VI_effect_Hcp1"/>
    <property type="match status" value="1"/>
</dbReference>
<dbReference type="InterPro" id="IPR036624">
    <property type="entry name" value="Hcp1-lik_sf"/>
</dbReference>
<dbReference type="SUPFAM" id="SSF141452">
    <property type="entry name" value="Hcp1-like"/>
    <property type="match status" value="1"/>
</dbReference>
<dbReference type="InterPro" id="IPR008514">
    <property type="entry name" value="T6SS_Hcp"/>
</dbReference>
<accession>A0ABT0LDG6</accession>
<evidence type="ECO:0000313" key="2">
    <source>
        <dbReference type="Proteomes" id="UP001203423"/>
    </source>
</evidence>
<proteinExistence type="predicted"/>
<protein>
    <submittedName>
        <fullName evidence="1">Hcp family type VI secretion system effector</fullName>
    </submittedName>
</protein>
<dbReference type="PANTHER" id="PTHR34319">
    <property type="entry name" value="MAJOR EXPORTED PROTEIN"/>
    <property type="match status" value="1"/>
</dbReference>
<reference evidence="1 2" key="1">
    <citation type="submission" date="2022-01" db="EMBL/GenBank/DDBJ databases">
        <title>Whole genome-based taxonomy of the Shewanellaceae.</title>
        <authorList>
            <person name="Martin-Rodriguez A.J."/>
        </authorList>
    </citation>
    <scope>NUCLEOTIDE SEQUENCE [LARGE SCALE GENOMIC DNA]</scope>
    <source>
        <strain evidence="1 2">DSM 17177</strain>
    </source>
</reference>
<name>A0ABT0LDG6_9GAMM</name>
<keyword evidence="2" id="KW-1185">Reference proteome</keyword>
<dbReference type="PANTHER" id="PTHR34319:SF6">
    <property type="entry name" value="MAJOR EXPORTED PROTEIN"/>
    <property type="match status" value="1"/>
</dbReference>
<dbReference type="EMBL" id="JAKIKS010000052">
    <property type="protein sequence ID" value="MCL1125535.1"/>
    <property type="molecule type" value="Genomic_DNA"/>
</dbReference>
<sequence length="182" mass="20057">MPTPCYISILGQTQGLITAGAFTADSVGDIFVEGHENEMLVQAFSHVINVPIDPQSGQPSGQRVHKPFTFTVALNKAVPLMYNALSTGEKLNNVVLKWYRTSTEGKQEQFFITSLEGATIVNIECQMPHCQDPQQSDFTQLLKVSLAYRKVSWDHITAGTAGSDDWRKPSEAKLDLMQALQG</sequence>
<gene>
    <name evidence="1" type="ORF">L2764_13880</name>
</gene>
<dbReference type="Pfam" id="PF05638">
    <property type="entry name" value="T6SS_HCP"/>
    <property type="match status" value="1"/>
</dbReference>
<evidence type="ECO:0000313" key="1">
    <source>
        <dbReference type="EMBL" id="MCL1125535.1"/>
    </source>
</evidence>
<organism evidence="1 2">
    <name type="scientific">Shewanella surugensis</name>
    <dbReference type="NCBI Taxonomy" id="212020"/>
    <lineage>
        <taxon>Bacteria</taxon>
        <taxon>Pseudomonadati</taxon>
        <taxon>Pseudomonadota</taxon>
        <taxon>Gammaproteobacteria</taxon>
        <taxon>Alteromonadales</taxon>
        <taxon>Shewanellaceae</taxon>
        <taxon>Shewanella</taxon>
    </lineage>
</organism>
<dbReference type="Gene3D" id="2.30.110.20">
    <property type="entry name" value="Hcp1-like"/>
    <property type="match status" value="1"/>
</dbReference>
<dbReference type="InterPro" id="IPR052947">
    <property type="entry name" value="T6SS_Hcp1_domain"/>
</dbReference>
<dbReference type="RefSeq" id="WP_248940849.1">
    <property type="nucleotide sequence ID" value="NZ_JAKIKS010000052.1"/>
</dbReference>
<dbReference type="Proteomes" id="UP001203423">
    <property type="component" value="Unassembled WGS sequence"/>
</dbReference>
<comment type="caution">
    <text evidence="1">The sequence shown here is derived from an EMBL/GenBank/DDBJ whole genome shotgun (WGS) entry which is preliminary data.</text>
</comment>